<evidence type="ECO:0000256" key="2">
    <source>
        <dbReference type="ARBA" id="ARBA00022519"/>
    </source>
</evidence>
<gene>
    <name evidence="12" type="ORF">DI598_16240</name>
</gene>
<reference evidence="12 13" key="1">
    <citation type="submission" date="2017-11" db="EMBL/GenBank/DDBJ databases">
        <title>Infants hospitalized years apart are colonized by the same room-sourced microbial strains.</title>
        <authorList>
            <person name="Brooks B."/>
            <person name="Olm M.R."/>
            <person name="Firek B.A."/>
            <person name="Baker R."/>
            <person name="Thomas B.C."/>
            <person name="Morowitz M.J."/>
            <person name="Banfield J.F."/>
        </authorList>
    </citation>
    <scope>NUCLEOTIDE SEQUENCE [LARGE SCALE GENOMIC DNA]</scope>
    <source>
        <strain evidence="12">S2_009_000_R2_76</strain>
    </source>
</reference>
<comment type="caution">
    <text evidence="12">The sequence shown here is derived from an EMBL/GenBank/DDBJ whole genome shotgun (WGS) entry which is preliminary data.</text>
</comment>
<dbReference type="InterPro" id="IPR001264">
    <property type="entry name" value="Glyco_trans_51"/>
</dbReference>
<sequence length="201" mass="22966">MMPPITLTQLGSWLGPNGLKRDYVSSDEIPSNIKLAAIASEDQLFPDHGGFDWDALEKSLSKKHKKRVRGGAASTISQQTAKNVFLWQGEGFMKYVRKVPEFYFTKVIEIVWGKKRILNVYLNVIEMGPGIYGVEAASQYYFHKPAKDLTRREAALIIACLPNPKRFQPTSHERYVQWHANWILNQMSHIKNDPDIVALIH</sequence>
<dbReference type="GO" id="GO:0071555">
    <property type="term" value="P:cell wall organization"/>
    <property type="evidence" value="ECO:0007669"/>
    <property type="project" value="UniProtKB-KW"/>
</dbReference>
<dbReference type="PANTHER" id="PTHR30400:SF0">
    <property type="entry name" value="BIOSYNTHETIC PEPTIDOGLYCAN TRANSGLYCOSYLASE"/>
    <property type="match status" value="1"/>
</dbReference>
<evidence type="ECO:0000256" key="10">
    <source>
        <dbReference type="ARBA" id="ARBA00023316"/>
    </source>
</evidence>
<dbReference type="InterPro" id="IPR036950">
    <property type="entry name" value="PBP_transglycosylase"/>
</dbReference>
<dbReference type="GO" id="GO:0016763">
    <property type="term" value="F:pentosyltransferase activity"/>
    <property type="evidence" value="ECO:0007669"/>
    <property type="project" value="InterPro"/>
</dbReference>
<dbReference type="GO" id="GO:0009274">
    <property type="term" value="C:peptidoglycan-based cell wall"/>
    <property type="evidence" value="ECO:0007669"/>
    <property type="project" value="InterPro"/>
</dbReference>
<dbReference type="PANTHER" id="PTHR30400">
    <property type="entry name" value="MONOFUNCTIONAL BIOSYNTHETIC PEPTIDOGLYCAN TRANSGLYCOSYLASE"/>
    <property type="match status" value="1"/>
</dbReference>
<dbReference type="Pfam" id="PF00912">
    <property type="entry name" value="Transgly"/>
    <property type="match status" value="1"/>
</dbReference>
<keyword evidence="9" id="KW-0472">Membrane</keyword>
<evidence type="ECO:0000256" key="7">
    <source>
        <dbReference type="ARBA" id="ARBA00022984"/>
    </source>
</evidence>
<keyword evidence="5" id="KW-0812">Transmembrane</keyword>
<dbReference type="EMBL" id="QFOI01000395">
    <property type="protein sequence ID" value="PZP43028.1"/>
    <property type="molecule type" value="Genomic_DNA"/>
</dbReference>
<accession>A0A2W5EIT7</accession>
<name>A0A2W5EIT7_9SPHI</name>
<proteinExistence type="predicted"/>
<dbReference type="AlphaFoldDB" id="A0A2W5EIT7"/>
<organism evidence="12 13">
    <name type="scientific">Pseudopedobacter saltans</name>
    <dbReference type="NCBI Taxonomy" id="151895"/>
    <lineage>
        <taxon>Bacteria</taxon>
        <taxon>Pseudomonadati</taxon>
        <taxon>Bacteroidota</taxon>
        <taxon>Sphingobacteriia</taxon>
        <taxon>Sphingobacteriales</taxon>
        <taxon>Sphingobacteriaceae</taxon>
        <taxon>Pseudopedobacter</taxon>
    </lineage>
</organism>
<evidence type="ECO:0000256" key="3">
    <source>
        <dbReference type="ARBA" id="ARBA00022676"/>
    </source>
</evidence>
<keyword evidence="7" id="KW-0573">Peptidoglycan synthesis</keyword>
<keyword evidence="6" id="KW-0133">Cell shape</keyword>
<dbReference type="SUPFAM" id="SSF53955">
    <property type="entry name" value="Lysozyme-like"/>
    <property type="match status" value="1"/>
</dbReference>
<dbReference type="GO" id="GO:0009252">
    <property type="term" value="P:peptidoglycan biosynthetic process"/>
    <property type="evidence" value="ECO:0007669"/>
    <property type="project" value="UniProtKB-KW"/>
</dbReference>
<dbReference type="InterPro" id="IPR023346">
    <property type="entry name" value="Lysozyme-like_dom_sf"/>
</dbReference>
<keyword evidence="3" id="KW-0328">Glycosyltransferase</keyword>
<dbReference type="Gene3D" id="1.10.3810.10">
    <property type="entry name" value="Biosynthetic peptidoglycan transglycosylase-like"/>
    <property type="match status" value="1"/>
</dbReference>
<evidence type="ECO:0000313" key="12">
    <source>
        <dbReference type="EMBL" id="PZP43028.1"/>
    </source>
</evidence>
<evidence type="ECO:0000313" key="13">
    <source>
        <dbReference type="Proteomes" id="UP000249645"/>
    </source>
</evidence>
<evidence type="ECO:0000256" key="1">
    <source>
        <dbReference type="ARBA" id="ARBA00022475"/>
    </source>
</evidence>
<keyword evidence="4" id="KW-0808">Transferase</keyword>
<dbReference type="InterPro" id="IPR011812">
    <property type="entry name" value="Pep_trsgly"/>
</dbReference>
<keyword evidence="8" id="KW-1133">Transmembrane helix</keyword>
<evidence type="ECO:0000256" key="8">
    <source>
        <dbReference type="ARBA" id="ARBA00022989"/>
    </source>
</evidence>
<protein>
    <submittedName>
        <fullName evidence="12">Monofunctional biosynthetic peptidoglycan transglycosylase</fullName>
    </submittedName>
</protein>
<dbReference type="GO" id="GO:0016020">
    <property type="term" value="C:membrane"/>
    <property type="evidence" value="ECO:0007669"/>
    <property type="project" value="InterPro"/>
</dbReference>
<feature type="domain" description="Glycosyl transferase family 51" evidence="11">
    <location>
        <begin position="18"/>
        <end position="187"/>
    </location>
</feature>
<keyword evidence="2" id="KW-0997">Cell inner membrane</keyword>
<evidence type="ECO:0000256" key="5">
    <source>
        <dbReference type="ARBA" id="ARBA00022692"/>
    </source>
</evidence>
<keyword evidence="10" id="KW-0961">Cell wall biogenesis/degradation</keyword>
<keyword evidence="1" id="KW-1003">Cell membrane</keyword>
<evidence type="ECO:0000256" key="6">
    <source>
        <dbReference type="ARBA" id="ARBA00022960"/>
    </source>
</evidence>
<evidence type="ECO:0000256" key="4">
    <source>
        <dbReference type="ARBA" id="ARBA00022679"/>
    </source>
</evidence>
<evidence type="ECO:0000259" key="11">
    <source>
        <dbReference type="Pfam" id="PF00912"/>
    </source>
</evidence>
<dbReference type="GO" id="GO:0008360">
    <property type="term" value="P:regulation of cell shape"/>
    <property type="evidence" value="ECO:0007669"/>
    <property type="project" value="UniProtKB-KW"/>
</dbReference>
<dbReference type="NCBIfam" id="TIGR02070">
    <property type="entry name" value="mono_pep_trsgly"/>
    <property type="match status" value="1"/>
</dbReference>
<evidence type="ECO:0000256" key="9">
    <source>
        <dbReference type="ARBA" id="ARBA00023136"/>
    </source>
</evidence>
<dbReference type="Proteomes" id="UP000249645">
    <property type="component" value="Unassembled WGS sequence"/>
</dbReference>